<dbReference type="EMBL" id="JAPFPW010000022">
    <property type="protein sequence ID" value="MCW7755149.1"/>
    <property type="molecule type" value="Genomic_DNA"/>
</dbReference>
<name>A0ABT3NCH1_9BACT</name>
<gene>
    <name evidence="1" type="ORF">OOT00_14265</name>
</gene>
<protein>
    <submittedName>
        <fullName evidence="1">Uncharacterized protein</fullName>
    </submittedName>
</protein>
<dbReference type="PROSITE" id="PS51257">
    <property type="entry name" value="PROKAR_LIPOPROTEIN"/>
    <property type="match status" value="1"/>
</dbReference>
<dbReference type="RefSeq" id="WP_265426072.1">
    <property type="nucleotide sequence ID" value="NZ_JAPFPW010000022.1"/>
</dbReference>
<organism evidence="1 2">
    <name type="scientific">Desulfobotulus pelophilus</name>
    <dbReference type="NCBI Taxonomy" id="2823377"/>
    <lineage>
        <taxon>Bacteria</taxon>
        <taxon>Pseudomonadati</taxon>
        <taxon>Thermodesulfobacteriota</taxon>
        <taxon>Desulfobacteria</taxon>
        <taxon>Desulfobacterales</taxon>
        <taxon>Desulfobacteraceae</taxon>
        <taxon>Desulfobotulus</taxon>
    </lineage>
</organism>
<reference evidence="1 2" key="1">
    <citation type="submission" date="2022-11" db="EMBL/GenBank/DDBJ databases">
        <title>Desulfobotulus tamanensis H1 sp. nov. - anaerobic, alkaliphilic, sulphate reducing bacterium isolated from terrestrial mud volcano.</title>
        <authorList>
            <person name="Frolova A."/>
            <person name="Merkel A.Y."/>
            <person name="Slobodkin A.I."/>
        </authorList>
    </citation>
    <scope>NUCLEOTIDE SEQUENCE [LARGE SCALE GENOMIC DNA]</scope>
    <source>
        <strain evidence="1 2">H1</strain>
    </source>
</reference>
<keyword evidence="2" id="KW-1185">Reference proteome</keyword>
<evidence type="ECO:0000313" key="2">
    <source>
        <dbReference type="Proteomes" id="UP001209681"/>
    </source>
</evidence>
<proteinExistence type="predicted"/>
<dbReference type="Proteomes" id="UP001209681">
    <property type="component" value="Unassembled WGS sequence"/>
</dbReference>
<comment type="caution">
    <text evidence="1">The sequence shown here is derived from an EMBL/GenBank/DDBJ whole genome shotgun (WGS) entry which is preliminary data.</text>
</comment>
<accession>A0ABT3NCH1</accession>
<evidence type="ECO:0000313" key="1">
    <source>
        <dbReference type="EMBL" id="MCW7755149.1"/>
    </source>
</evidence>
<sequence>MPKVRIRQYKGTSDEEVGMAITSMASPMLSACNGEMELMAAFAELTVAGWNLSLEPSGDDGYAARIESHLPARLAGEQRQVLYAFMETVIRKRQNKYPGILKGIIHHEICMDPEPGIRVSTLPVRPL</sequence>